<name>A0A1F6BWI4_9BACT</name>
<dbReference type="STRING" id="1798471.A3A21_03995"/>
<dbReference type="AlphaFoldDB" id="A0A1F6BWI4"/>
<keyword evidence="1" id="KW-0472">Membrane</keyword>
<feature type="transmembrane region" description="Helical" evidence="1">
    <location>
        <begin position="160"/>
        <end position="176"/>
    </location>
</feature>
<feature type="transmembrane region" description="Helical" evidence="1">
    <location>
        <begin position="122"/>
        <end position="139"/>
    </location>
</feature>
<feature type="transmembrane region" description="Helical" evidence="1">
    <location>
        <begin position="85"/>
        <end position="102"/>
    </location>
</feature>
<keyword evidence="1" id="KW-0812">Transmembrane</keyword>
<reference evidence="2 3" key="1">
    <citation type="journal article" date="2016" name="Nat. Commun.">
        <title>Thousands of microbial genomes shed light on interconnected biogeochemical processes in an aquifer system.</title>
        <authorList>
            <person name="Anantharaman K."/>
            <person name="Brown C.T."/>
            <person name="Hug L.A."/>
            <person name="Sharon I."/>
            <person name="Castelle C.J."/>
            <person name="Probst A.J."/>
            <person name="Thomas B.C."/>
            <person name="Singh A."/>
            <person name="Wilkins M.J."/>
            <person name="Karaoz U."/>
            <person name="Brodie E.L."/>
            <person name="Williams K.H."/>
            <person name="Hubbard S.S."/>
            <person name="Banfield J.F."/>
        </authorList>
    </citation>
    <scope>NUCLEOTIDE SEQUENCE [LARGE SCALE GENOMIC DNA]</scope>
</reference>
<gene>
    <name evidence="2" type="ORF">A3A21_03995</name>
</gene>
<evidence type="ECO:0000313" key="3">
    <source>
        <dbReference type="Proteomes" id="UP000176996"/>
    </source>
</evidence>
<comment type="caution">
    <text evidence="2">The sequence shown here is derived from an EMBL/GenBank/DDBJ whole genome shotgun (WGS) entry which is preliminary data.</text>
</comment>
<evidence type="ECO:0000313" key="2">
    <source>
        <dbReference type="EMBL" id="OGG41289.1"/>
    </source>
</evidence>
<proteinExistence type="predicted"/>
<protein>
    <submittedName>
        <fullName evidence="2">Uncharacterized protein</fullName>
    </submittedName>
</protein>
<organism evidence="2 3">
    <name type="scientific">Candidatus Jorgensenbacteria bacterium RIFCSPLOWO2_01_FULL_45_25b</name>
    <dbReference type="NCBI Taxonomy" id="1798471"/>
    <lineage>
        <taxon>Bacteria</taxon>
        <taxon>Candidatus Joergenseniibacteriota</taxon>
    </lineage>
</organism>
<accession>A0A1F6BWI4</accession>
<evidence type="ECO:0000256" key="1">
    <source>
        <dbReference type="SAM" id="Phobius"/>
    </source>
</evidence>
<feature type="transmembrane region" description="Helical" evidence="1">
    <location>
        <begin position="182"/>
        <end position="198"/>
    </location>
</feature>
<dbReference type="Proteomes" id="UP000176996">
    <property type="component" value="Unassembled WGS sequence"/>
</dbReference>
<feature type="transmembrane region" description="Helical" evidence="1">
    <location>
        <begin position="59"/>
        <end position="78"/>
    </location>
</feature>
<dbReference type="EMBL" id="MFKK01000013">
    <property type="protein sequence ID" value="OGG41289.1"/>
    <property type="molecule type" value="Genomic_DNA"/>
</dbReference>
<keyword evidence="1" id="KW-1133">Transmembrane helix</keyword>
<sequence length="202" mass="23618">MSIIKYIAESNHFLIVFCLENMSFDELYHKKIGKLLPKHARPEKIIEEVSEHLSSYKQMIFYVLGPLLFFYFGMGIFVGEYSGGAALFALFISFYSSFLPEADLMLTPKGFLARRGRVAKPYEKYFILFFAPFYLYLIATKKMRPVFSNEYKPFHRLRAFFLYAFFLFVLGLILYASLFKAFFFMLFGAIGYATHLVVDKVI</sequence>